<proteinExistence type="predicted"/>
<dbReference type="AlphaFoldDB" id="A0A1A3GS35"/>
<comment type="caution">
    <text evidence="3">The sequence shown here is derived from an EMBL/GenBank/DDBJ whole genome shotgun (WGS) entry which is preliminary data.</text>
</comment>
<protein>
    <recommendedName>
        <fullName evidence="5">PE domain-containing protein</fullName>
    </recommendedName>
</protein>
<name>A0A1A3GS35_MYCMU</name>
<accession>A0A1A3GS35</accession>
<feature type="signal peptide" evidence="2">
    <location>
        <begin position="1"/>
        <end position="37"/>
    </location>
</feature>
<feature type="chain" id="PRO_5008323400" description="PE domain-containing protein" evidence="2">
    <location>
        <begin position="38"/>
        <end position="311"/>
    </location>
</feature>
<dbReference type="EMBL" id="LZLC01000203">
    <property type="protein sequence ID" value="OBJ38196.1"/>
    <property type="molecule type" value="Genomic_DNA"/>
</dbReference>
<evidence type="ECO:0008006" key="5">
    <source>
        <dbReference type="Google" id="ProtNLM"/>
    </source>
</evidence>
<evidence type="ECO:0000313" key="4">
    <source>
        <dbReference type="Proteomes" id="UP000093898"/>
    </source>
</evidence>
<dbReference type="RefSeq" id="WP_064984436.1">
    <property type="nucleotide sequence ID" value="NZ_LZLC01000203.1"/>
</dbReference>
<evidence type="ECO:0000256" key="2">
    <source>
        <dbReference type="SAM" id="SignalP"/>
    </source>
</evidence>
<dbReference type="Proteomes" id="UP000093898">
    <property type="component" value="Unassembled WGS sequence"/>
</dbReference>
<evidence type="ECO:0000313" key="3">
    <source>
        <dbReference type="EMBL" id="OBJ38196.1"/>
    </source>
</evidence>
<keyword evidence="2" id="KW-0732">Signal</keyword>
<evidence type="ECO:0000256" key="1">
    <source>
        <dbReference type="SAM" id="MobiDB-lite"/>
    </source>
</evidence>
<reference evidence="3 4" key="1">
    <citation type="submission" date="2016-06" db="EMBL/GenBank/DDBJ databases">
        <authorList>
            <person name="Kjaerup R.B."/>
            <person name="Dalgaard T.S."/>
            <person name="Juul-Madsen H.R."/>
        </authorList>
    </citation>
    <scope>NUCLEOTIDE SEQUENCE [LARGE SCALE GENOMIC DNA]</scope>
    <source>
        <strain evidence="3 4">1127319.6</strain>
    </source>
</reference>
<sequence length="311" mass="32292">MSAAVRAFTAVPAPTQTVAALCTACLVLTAAPSPGRAAANAVPVLTEPSISLTAQPLPLPLDLLNQQVVFNVGLFVDWVTTGAALFQRQTQIPGNFVAAIGSGTPPSTAAAQAVSAFADIEFEAGRDLIGFAQDIAVFQLQFRATTLSAFPPFNSGPGQQFVVDTTAFGLNVTQQMADFARAVITSVEQFTHNVLHTPVPLATVAKPAAAVDVPTPPKTLVSPNTPTTQQDSIVSTFSPKPPKLPAPPKKPRQLLDAAAGDVTHPPVGKFAPPKLSAPKFTAPKFSAPKLSVPKLSLPKINHPQPKGPAKD</sequence>
<organism evidence="3 4">
    <name type="scientific">Mycolicibacterium mucogenicum</name>
    <name type="common">Mycobacterium mucogenicum</name>
    <dbReference type="NCBI Taxonomy" id="56689"/>
    <lineage>
        <taxon>Bacteria</taxon>
        <taxon>Bacillati</taxon>
        <taxon>Actinomycetota</taxon>
        <taxon>Actinomycetes</taxon>
        <taxon>Mycobacteriales</taxon>
        <taxon>Mycobacteriaceae</taxon>
        <taxon>Mycolicibacterium</taxon>
    </lineage>
</organism>
<gene>
    <name evidence="3" type="ORF">A5630_02960</name>
</gene>
<dbReference type="OrthoDB" id="4641054at2"/>
<feature type="region of interest" description="Disordered" evidence="1">
    <location>
        <begin position="215"/>
        <end position="311"/>
    </location>
</feature>
<feature type="compositionally biased region" description="Polar residues" evidence="1">
    <location>
        <begin position="221"/>
        <end position="238"/>
    </location>
</feature>
<feature type="compositionally biased region" description="Pro residues" evidence="1">
    <location>
        <begin position="239"/>
        <end position="248"/>
    </location>
</feature>